<gene>
    <name evidence="1" type="ORF">ISE1_2741</name>
    <name evidence="2" type="ORF">ISE2_4492</name>
</gene>
<accession>A0A484U3R9</accession>
<sequence length="42" mass="4712">MRQAIIAVTGDIDAGYLIKYQSTEDRALKLLDSKGFLCEAFF</sequence>
<protein>
    <submittedName>
        <fullName evidence="1">Uncharacterized protein</fullName>
    </submittedName>
</protein>
<name>A0A484U3R9_9ZZZZ</name>
<reference evidence="1" key="1">
    <citation type="submission" date="2019-03" db="EMBL/GenBank/DDBJ databases">
        <authorList>
            <person name="Danneels B."/>
        </authorList>
    </citation>
    <scope>NUCLEOTIDE SEQUENCE</scope>
</reference>
<dbReference type="AlphaFoldDB" id="A0A484U3R9"/>
<evidence type="ECO:0000313" key="1">
    <source>
        <dbReference type="EMBL" id="VFR81326.1"/>
    </source>
</evidence>
<proteinExistence type="predicted"/>
<organism evidence="1">
    <name type="scientific">plant metagenome</name>
    <dbReference type="NCBI Taxonomy" id="1297885"/>
    <lineage>
        <taxon>unclassified sequences</taxon>
        <taxon>metagenomes</taxon>
        <taxon>organismal metagenomes</taxon>
    </lineage>
</organism>
<dbReference type="EMBL" id="CAADIN010000014">
    <property type="protein sequence ID" value="VFR86390.1"/>
    <property type="molecule type" value="Genomic_DNA"/>
</dbReference>
<dbReference type="EMBL" id="CAADIM010000018">
    <property type="protein sequence ID" value="VFR81326.1"/>
    <property type="molecule type" value="Genomic_DNA"/>
</dbReference>
<evidence type="ECO:0000313" key="2">
    <source>
        <dbReference type="EMBL" id="VFR86390.1"/>
    </source>
</evidence>